<proteinExistence type="predicted"/>
<dbReference type="EMBL" id="JAMRXG010000004">
    <property type="protein sequence ID" value="MCM6773963.1"/>
    <property type="molecule type" value="Genomic_DNA"/>
</dbReference>
<gene>
    <name evidence="2" type="ORF">NDR86_10815</name>
</gene>
<comment type="caution">
    <text evidence="2">The sequence shown here is derived from an EMBL/GenBank/DDBJ whole genome shotgun (WGS) entry which is preliminary data.</text>
</comment>
<keyword evidence="3" id="KW-1185">Reference proteome</keyword>
<evidence type="ECO:0000313" key="3">
    <source>
        <dbReference type="Proteomes" id="UP001139157"/>
    </source>
</evidence>
<dbReference type="InterPro" id="IPR009081">
    <property type="entry name" value="PP-bd_ACP"/>
</dbReference>
<dbReference type="InterPro" id="IPR036736">
    <property type="entry name" value="ACP-like_sf"/>
</dbReference>
<reference evidence="2" key="1">
    <citation type="submission" date="2022-06" db="EMBL/GenBank/DDBJ databases">
        <title>Novel species in genus nocardia.</title>
        <authorList>
            <person name="Li F."/>
        </authorList>
    </citation>
    <scope>NUCLEOTIDE SEQUENCE</scope>
    <source>
        <strain evidence="2">CDC141</strain>
    </source>
</reference>
<dbReference type="Proteomes" id="UP001139157">
    <property type="component" value="Unassembled WGS sequence"/>
</dbReference>
<dbReference type="PROSITE" id="PS50075">
    <property type="entry name" value="CARRIER"/>
    <property type="match status" value="1"/>
</dbReference>
<name>A0A9X2IW67_9NOCA</name>
<dbReference type="Gene3D" id="1.10.1200.10">
    <property type="entry name" value="ACP-like"/>
    <property type="match status" value="1"/>
</dbReference>
<dbReference type="Pfam" id="PF00550">
    <property type="entry name" value="PP-binding"/>
    <property type="match status" value="1"/>
</dbReference>
<sequence length="88" mass="9585">MDNNTMERELLEVVATEVERINDLDDTPAVSLSDTITDDLALDSLGVLELVLRLQSAFSVSLTEDEVVAATTVGDLLKLLNSKNPVLR</sequence>
<dbReference type="AlphaFoldDB" id="A0A9X2IW67"/>
<evidence type="ECO:0000259" key="1">
    <source>
        <dbReference type="PROSITE" id="PS50075"/>
    </source>
</evidence>
<accession>A0A9X2IW67</accession>
<organism evidence="2 3">
    <name type="scientific">Nocardia pulmonis</name>
    <dbReference type="NCBI Taxonomy" id="2951408"/>
    <lineage>
        <taxon>Bacteria</taxon>
        <taxon>Bacillati</taxon>
        <taxon>Actinomycetota</taxon>
        <taxon>Actinomycetes</taxon>
        <taxon>Mycobacteriales</taxon>
        <taxon>Nocardiaceae</taxon>
        <taxon>Nocardia</taxon>
    </lineage>
</organism>
<dbReference type="SUPFAM" id="SSF47336">
    <property type="entry name" value="ACP-like"/>
    <property type="match status" value="1"/>
</dbReference>
<evidence type="ECO:0000313" key="2">
    <source>
        <dbReference type="EMBL" id="MCM6773963.1"/>
    </source>
</evidence>
<dbReference type="RefSeq" id="WP_251911082.1">
    <property type="nucleotide sequence ID" value="NZ_JAMRXG010000004.1"/>
</dbReference>
<protein>
    <submittedName>
        <fullName evidence="2">Acyl carrier protein</fullName>
    </submittedName>
</protein>
<feature type="domain" description="Carrier" evidence="1">
    <location>
        <begin position="8"/>
        <end position="84"/>
    </location>
</feature>